<keyword evidence="5" id="KW-1185">Reference proteome</keyword>
<proteinExistence type="predicted"/>
<dbReference type="AlphaFoldDB" id="A0A6I4MK66"/>
<evidence type="ECO:0000313" key="5">
    <source>
        <dbReference type="Proteomes" id="UP000462055"/>
    </source>
</evidence>
<dbReference type="EMBL" id="WBMS02000013">
    <property type="protein sequence ID" value="MWA02369.1"/>
    <property type="molecule type" value="Genomic_DNA"/>
</dbReference>
<gene>
    <name evidence="3" type="ORF">F8568_018750</name>
    <name evidence="4" type="ORF">F8568_022300</name>
</gene>
<protein>
    <submittedName>
        <fullName evidence="4">PucR family transcriptional regulator</fullName>
    </submittedName>
</protein>
<feature type="domain" description="PucR-like N-terminal" evidence="2">
    <location>
        <begin position="27"/>
        <end position="183"/>
    </location>
</feature>
<feature type="domain" description="PucR C-terminal helix-turn-helix" evidence="1">
    <location>
        <begin position="339"/>
        <end position="394"/>
    </location>
</feature>
<name>A0A6I4MK66_9ACTN</name>
<reference evidence="4 5" key="1">
    <citation type="submission" date="2019-12" db="EMBL/GenBank/DDBJ databases">
        <title>Actinomadura physcomitrii sp. nov., a novel actinomycete isolated from moss [Physcomitrium sphaericum (Ludw) Fuernr].</title>
        <authorList>
            <person name="Zhuang X."/>
        </authorList>
    </citation>
    <scope>NUCLEOTIDE SEQUENCE [LARGE SCALE GENOMIC DNA]</scope>
    <source>
        <strain evidence="4 5">LD22</strain>
    </source>
</reference>
<evidence type="ECO:0000259" key="1">
    <source>
        <dbReference type="Pfam" id="PF13556"/>
    </source>
</evidence>
<dbReference type="Pfam" id="PF13556">
    <property type="entry name" value="HTH_30"/>
    <property type="match status" value="1"/>
</dbReference>
<accession>A0A6I4MK66</accession>
<dbReference type="PANTHER" id="PTHR33744">
    <property type="entry name" value="CARBOHYDRATE DIACID REGULATOR"/>
    <property type="match status" value="1"/>
</dbReference>
<organism evidence="4 5">
    <name type="scientific">Actinomadura physcomitrii</name>
    <dbReference type="NCBI Taxonomy" id="2650748"/>
    <lineage>
        <taxon>Bacteria</taxon>
        <taxon>Bacillati</taxon>
        <taxon>Actinomycetota</taxon>
        <taxon>Actinomycetes</taxon>
        <taxon>Streptosporangiales</taxon>
        <taxon>Thermomonosporaceae</taxon>
        <taxon>Actinomadura</taxon>
    </lineage>
</organism>
<sequence length="432" mass="48353">MSEVKVNEHEYAAVDLLPLAKLPVDSSPLRPYVRAAGEEMVREIHKLVPEYSRPADSRYGQRMQWSVNETVRYFVEAIGNPQMDWEPLSEIYVGIGAHEARKGRTLDGLQTAIRVCGQVASRRFISDARRLGWSLDTLSQLNDSLFVFLEKIASAAAQGYANTRDQQLGERQRLRARLRDLLISEPSASEDAIAALAKRAGWEVPRTIAVVAISRDSEEVRPLLPPAVLIDWHCPEPYMVVPDPERPARQGFMSALTEGLTAAIGPAVPLTRGAVSLRWARRLVGLIDEGVITAEPAARCMDHISVLVTSVGEELVEFAFKKRLGSLLQLPPHRRNQYARTLLEYVRAHDNAVIAAERLRVHEQTVRYRIRRLEELVGDAVHDPACRTELLLVLTFAVEMKRLDSELPDPHASSSSELWPRHATGDVAWQPA</sequence>
<evidence type="ECO:0000313" key="3">
    <source>
        <dbReference type="EMBL" id="MWA02369.1"/>
    </source>
</evidence>
<dbReference type="EMBL" id="WBMS02000017">
    <property type="protein sequence ID" value="MWA03059.1"/>
    <property type="molecule type" value="Genomic_DNA"/>
</dbReference>
<dbReference type="InterPro" id="IPR042070">
    <property type="entry name" value="PucR_C-HTH_sf"/>
</dbReference>
<dbReference type="InterPro" id="IPR025736">
    <property type="entry name" value="PucR_C-HTH_dom"/>
</dbReference>
<dbReference type="Pfam" id="PF25906">
    <property type="entry name" value="PucR-like_N"/>
    <property type="match status" value="1"/>
</dbReference>
<dbReference type="Gene3D" id="1.10.10.2840">
    <property type="entry name" value="PucR C-terminal helix-turn-helix domain"/>
    <property type="match status" value="1"/>
</dbReference>
<dbReference type="PANTHER" id="PTHR33744:SF1">
    <property type="entry name" value="DNA-BINDING TRANSCRIPTIONAL ACTIVATOR ADER"/>
    <property type="match status" value="1"/>
</dbReference>
<dbReference type="InterPro" id="IPR058663">
    <property type="entry name" value="PucR-like_N"/>
</dbReference>
<comment type="caution">
    <text evidence="4">The sequence shown here is derived from an EMBL/GenBank/DDBJ whole genome shotgun (WGS) entry which is preliminary data.</text>
</comment>
<evidence type="ECO:0000259" key="2">
    <source>
        <dbReference type="Pfam" id="PF25906"/>
    </source>
</evidence>
<evidence type="ECO:0000313" key="4">
    <source>
        <dbReference type="EMBL" id="MWA03059.1"/>
    </source>
</evidence>
<dbReference type="InterPro" id="IPR051448">
    <property type="entry name" value="CdaR-like_regulators"/>
</dbReference>
<dbReference type="Proteomes" id="UP000462055">
    <property type="component" value="Unassembled WGS sequence"/>
</dbReference>